<comment type="subcellular location">
    <subcellularLocation>
        <location evidence="10">Endomembrane system</location>
        <topology evidence="10">Single-pass type I membrane protein</topology>
    </subcellularLocation>
    <subcellularLocation>
        <location evidence="1">Endoplasmic reticulum</location>
    </subcellularLocation>
    <subcellularLocation>
        <location evidence="12">Membrane</location>
        <topology evidence="12">Single-pass membrane protein</topology>
    </subcellularLocation>
</comment>
<evidence type="ECO:0000256" key="8">
    <source>
        <dbReference type="ARBA" id="ARBA00023136"/>
    </source>
</evidence>
<proteinExistence type="evidence at transcript level"/>
<keyword evidence="6" id="KW-0256">Endoplasmic reticulum</keyword>
<evidence type="ECO:0000256" key="1">
    <source>
        <dbReference type="ARBA" id="ARBA00004240"/>
    </source>
</evidence>
<evidence type="ECO:0000256" key="7">
    <source>
        <dbReference type="ARBA" id="ARBA00022989"/>
    </source>
</evidence>
<keyword evidence="8 12" id="KW-0472">Membrane</keyword>
<feature type="chain" id="PRO_5033112457" description="UDP-glucuronosyltransferase" evidence="12">
    <location>
        <begin position="20"/>
        <end position="467"/>
    </location>
</feature>
<dbReference type="PANTHER" id="PTHR48043">
    <property type="entry name" value="EG:EG0003.4 PROTEIN-RELATED"/>
    <property type="match status" value="1"/>
</dbReference>
<name>A0A873P502_TRIVP</name>
<dbReference type="PROSITE" id="PS00375">
    <property type="entry name" value="UDPGT"/>
    <property type="match status" value="1"/>
</dbReference>
<evidence type="ECO:0000256" key="4">
    <source>
        <dbReference type="ARBA" id="ARBA00022679"/>
    </source>
</evidence>
<dbReference type="Gene3D" id="3.40.50.2000">
    <property type="entry name" value="Glycogen Phosphorylase B"/>
    <property type="match status" value="1"/>
</dbReference>
<feature type="signal peptide" evidence="12">
    <location>
        <begin position="1"/>
        <end position="19"/>
    </location>
</feature>
<feature type="transmembrane region" description="Helical" evidence="12">
    <location>
        <begin position="422"/>
        <end position="450"/>
    </location>
</feature>
<keyword evidence="12" id="KW-0732">Signal</keyword>
<dbReference type="Pfam" id="PF00201">
    <property type="entry name" value="UDPGT"/>
    <property type="match status" value="1"/>
</dbReference>
<dbReference type="GO" id="GO:0015020">
    <property type="term" value="F:glucuronosyltransferase activity"/>
    <property type="evidence" value="ECO:0007669"/>
    <property type="project" value="UniProtKB-EC"/>
</dbReference>
<dbReference type="PANTHER" id="PTHR48043:SF145">
    <property type="entry name" value="FI06409P-RELATED"/>
    <property type="match status" value="1"/>
</dbReference>
<reference evidence="13" key="2">
    <citation type="journal article" name="BMC Genomics">
        <title>Host plant adaptation in the polyphagous whitefly, Trialeurodes vaporariorum, is associated with transcriptional plasticity and altered sensitivity to insecticides.</title>
        <authorList>
            <person name="Pym A."/>
            <person name="Singh K.S."/>
            <person name="Nordgren A."/>
            <person name="Davies T.G.E."/>
            <person name="Zimmer C.T."/>
            <person name="Elias J."/>
            <person name="Slater R."/>
            <person name="Bass C."/>
        </authorList>
    </citation>
    <scope>NUCLEOTIDE SEQUENCE</scope>
</reference>
<evidence type="ECO:0000256" key="10">
    <source>
        <dbReference type="ARBA" id="ARBA00046288"/>
    </source>
</evidence>
<evidence type="ECO:0000256" key="6">
    <source>
        <dbReference type="ARBA" id="ARBA00022824"/>
    </source>
</evidence>
<keyword evidence="3 11" id="KW-0328">Glycosyltransferase</keyword>
<dbReference type="AlphaFoldDB" id="A0A873P502"/>
<dbReference type="InterPro" id="IPR035595">
    <property type="entry name" value="UDP_glycos_trans_CS"/>
</dbReference>
<dbReference type="GO" id="GO:0005783">
    <property type="term" value="C:endoplasmic reticulum"/>
    <property type="evidence" value="ECO:0007669"/>
    <property type="project" value="UniProtKB-SubCell"/>
</dbReference>
<keyword evidence="9" id="KW-0325">Glycoprotein</keyword>
<dbReference type="EC" id="2.4.1.17" evidence="12"/>
<evidence type="ECO:0000256" key="5">
    <source>
        <dbReference type="ARBA" id="ARBA00022692"/>
    </source>
</evidence>
<dbReference type="CDD" id="cd03784">
    <property type="entry name" value="GT1_Gtf-like"/>
    <property type="match status" value="1"/>
</dbReference>
<keyword evidence="7 12" id="KW-1133">Transmembrane helix</keyword>
<evidence type="ECO:0000313" key="13">
    <source>
        <dbReference type="EMBL" id="QPA18369.1"/>
    </source>
</evidence>
<evidence type="ECO:0000256" key="3">
    <source>
        <dbReference type="ARBA" id="ARBA00022676"/>
    </source>
</evidence>
<evidence type="ECO:0000256" key="11">
    <source>
        <dbReference type="RuleBase" id="RU003718"/>
    </source>
</evidence>
<dbReference type="SUPFAM" id="SSF53756">
    <property type="entry name" value="UDP-Glycosyltransferase/glycogen phosphorylase"/>
    <property type="match status" value="1"/>
</dbReference>
<evidence type="ECO:0000256" key="12">
    <source>
        <dbReference type="RuleBase" id="RU362059"/>
    </source>
</evidence>
<dbReference type="FunFam" id="3.40.50.2000:FF:000050">
    <property type="entry name" value="UDP-glucuronosyltransferase"/>
    <property type="match status" value="1"/>
</dbReference>
<comment type="catalytic activity">
    <reaction evidence="12">
        <text>glucuronate acceptor + UDP-alpha-D-glucuronate = acceptor beta-D-glucuronoside + UDP + H(+)</text>
        <dbReference type="Rhea" id="RHEA:21032"/>
        <dbReference type="ChEBI" id="CHEBI:15378"/>
        <dbReference type="ChEBI" id="CHEBI:58052"/>
        <dbReference type="ChEBI" id="CHEBI:58223"/>
        <dbReference type="ChEBI" id="CHEBI:132367"/>
        <dbReference type="ChEBI" id="CHEBI:132368"/>
        <dbReference type="EC" id="2.4.1.17"/>
    </reaction>
</comment>
<dbReference type="InterPro" id="IPR050271">
    <property type="entry name" value="UDP-glycosyltransferase"/>
</dbReference>
<dbReference type="InterPro" id="IPR002213">
    <property type="entry name" value="UDP_glucos_trans"/>
</dbReference>
<comment type="similarity">
    <text evidence="2 11">Belongs to the UDP-glycosyltransferase family.</text>
</comment>
<evidence type="ECO:0000256" key="9">
    <source>
        <dbReference type="ARBA" id="ARBA00023180"/>
    </source>
</evidence>
<evidence type="ECO:0000256" key="2">
    <source>
        <dbReference type="ARBA" id="ARBA00009995"/>
    </source>
</evidence>
<protein>
    <recommendedName>
        <fullName evidence="12">UDP-glucuronosyltransferase</fullName>
        <ecNumber evidence="12">2.4.1.17</ecNumber>
    </recommendedName>
</protein>
<sequence length="467" mass="52924">MKLLLVTLIVLCISIGCSSYNILVFLPIPVWSHYVQVEPILTALAERGHNLTVYSPWTPKKEVPNFHHTFLTASKLKEMFDLFFASEFLAVLSHKLAAPIISSTSHGYSESTLQIAGALNAFAHLPAKFSNYVPPMTFVQRLDNALRNAAFMIHNKYWYYPSIDKVLAKHVPGPLPSVSSMLKNVSLHFFTGNVAVDGSKLLPPNIVELSAHIKAPLQLPKDVQDVMDRAGNGVVYVAFGSLIKASQFKKENIELLLSVFKNLDRTVLWKADFNLTDVILPKNVIVKNWFDQVSILAHPNCVLFFTHGGISSMIEAINFAVPVIGMPFFADQAHNLAYAEQYGYGLTIKYTNLTHDSLLWSMKTVLQDPKYKKNIKRGSRIIRDSPMSGVDTAIYWIEYVIRHEGAHHLKPVTLQMPWYQELLLDVTVIFVTIFSVFMYILLKIFTFLVFCYRKLRNKSINEKKKTV</sequence>
<dbReference type="EMBL" id="MT012587">
    <property type="protein sequence ID" value="QPA18369.1"/>
    <property type="molecule type" value="mRNA"/>
</dbReference>
<dbReference type="GO" id="GO:0016020">
    <property type="term" value="C:membrane"/>
    <property type="evidence" value="ECO:0007669"/>
    <property type="project" value="UniProtKB-SubCell"/>
</dbReference>
<accession>A0A873P502</accession>
<keyword evidence="5 12" id="KW-0812">Transmembrane</keyword>
<reference evidence="13" key="1">
    <citation type="submission" date="2020-01" db="EMBL/GenBank/DDBJ databases">
        <authorList>
            <person name="Pym A.M."/>
            <person name="Bass C."/>
            <person name="Singh K.S."/>
        </authorList>
    </citation>
    <scope>NUCLEOTIDE SEQUENCE</scope>
</reference>
<gene>
    <name evidence="13" type="primary">UGT353G1</name>
</gene>
<dbReference type="PROSITE" id="PS51257">
    <property type="entry name" value="PROKAR_LIPOPROTEIN"/>
    <property type="match status" value="1"/>
</dbReference>
<keyword evidence="4 11" id="KW-0808">Transferase</keyword>
<organism evidence="13">
    <name type="scientific">Trialeurodes vaporariorum</name>
    <name type="common">Greenhouse whitefly</name>
    <name type="synonym">Aleyrodes vaporariorum</name>
    <dbReference type="NCBI Taxonomy" id="88556"/>
    <lineage>
        <taxon>Eukaryota</taxon>
        <taxon>Metazoa</taxon>
        <taxon>Ecdysozoa</taxon>
        <taxon>Arthropoda</taxon>
        <taxon>Hexapoda</taxon>
        <taxon>Insecta</taxon>
        <taxon>Pterygota</taxon>
        <taxon>Neoptera</taxon>
        <taxon>Paraneoptera</taxon>
        <taxon>Hemiptera</taxon>
        <taxon>Sternorrhyncha</taxon>
        <taxon>Aleyrodoidea</taxon>
        <taxon>Aleyrodidae</taxon>
        <taxon>Aleyrodinae</taxon>
        <taxon>Trialeurodes</taxon>
    </lineage>
</organism>